<organism evidence="1">
    <name type="scientific">uncultured Caudovirales phage</name>
    <dbReference type="NCBI Taxonomy" id="2100421"/>
    <lineage>
        <taxon>Viruses</taxon>
        <taxon>Duplodnaviria</taxon>
        <taxon>Heunggongvirae</taxon>
        <taxon>Uroviricota</taxon>
        <taxon>Caudoviricetes</taxon>
        <taxon>Peduoviridae</taxon>
        <taxon>Maltschvirus</taxon>
        <taxon>Maltschvirus maltsch</taxon>
    </lineage>
</organism>
<dbReference type="EMBL" id="LR798269">
    <property type="protein sequence ID" value="CAB5219670.1"/>
    <property type="molecule type" value="Genomic_DNA"/>
</dbReference>
<accession>A0A6J5TBQ3</accession>
<protein>
    <submittedName>
        <fullName evidence="1">Uncharacterized protein</fullName>
    </submittedName>
</protein>
<reference evidence="1" key="1">
    <citation type="submission" date="2020-05" db="EMBL/GenBank/DDBJ databases">
        <authorList>
            <person name="Chiriac C."/>
            <person name="Salcher M."/>
            <person name="Ghai R."/>
            <person name="Kavagutti S V."/>
        </authorList>
    </citation>
    <scope>NUCLEOTIDE SEQUENCE</scope>
</reference>
<name>A0A6J5TBQ3_9CAUD</name>
<sequence>MSDWLDDFQMMGTKLNEGEKSLMRFAMSKERKSIIKLLEIGGPIEQIICDYWGDPEFDKDDALLLIEKAIKGENK</sequence>
<proteinExistence type="predicted"/>
<gene>
    <name evidence="1" type="ORF">UFOVP222_109</name>
</gene>
<evidence type="ECO:0000313" key="1">
    <source>
        <dbReference type="EMBL" id="CAB5219670.1"/>
    </source>
</evidence>